<organism evidence="4 5">
    <name type="scientific">Dryococelus australis</name>
    <dbReference type="NCBI Taxonomy" id="614101"/>
    <lineage>
        <taxon>Eukaryota</taxon>
        <taxon>Metazoa</taxon>
        <taxon>Ecdysozoa</taxon>
        <taxon>Arthropoda</taxon>
        <taxon>Hexapoda</taxon>
        <taxon>Insecta</taxon>
        <taxon>Pterygota</taxon>
        <taxon>Neoptera</taxon>
        <taxon>Polyneoptera</taxon>
        <taxon>Phasmatodea</taxon>
        <taxon>Verophasmatodea</taxon>
        <taxon>Anareolatae</taxon>
        <taxon>Phasmatidae</taxon>
        <taxon>Eurycanthinae</taxon>
        <taxon>Dryococelus</taxon>
    </lineage>
</organism>
<evidence type="ECO:0000256" key="2">
    <source>
        <dbReference type="SAM" id="MobiDB-lite"/>
    </source>
</evidence>
<dbReference type="Pfam" id="PF13499">
    <property type="entry name" value="EF-hand_7"/>
    <property type="match status" value="1"/>
</dbReference>
<sequence>MIEVCVLAVLRKAFDSFDREKLGSIPCNMVEEILRLMGQPFNRKILEELIDEVDADSECLASAPLPQGACCQNSETHTPHRILPNKKFTSELWYKLSSESGRLEFEEFITLAAKFIVEEDAEAMEKELREAFRLYDKEGNGYIPTTCLREILRELDDQLTEQELDMMIEEIDADGSGTVDFDVVRKLASHLGEPGSSPEGAAPLSSNGESCRKMPLAGGLSLPFPPPLHSGAIPRSSHFTFIGSQDLVVKGRPNLFTSLYKLDYFFKHHERILWYADNNVRLLDWPAQRPDLDTVEHIWDELDRRVRARQARPKSVGQLMELLQEEWRRIPMYVLQTLV</sequence>
<dbReference type="PANTHER" id="PTHR23048:SF0">
    <property type="entry name" value="CALMODULIN LIKE 3"/>
    <property type="match status" value="1"/>
</dbReference>
<dbReference type="Proteomes" id="UP001159363">
    <property type="component" value="Chromosome 5"/>
</dbReference>
<dbReference type="PROSITE" id="PS50222">
    <property type="entry name" value="EF_HAND_2"/>
    <property type="match status" value="3"/>
</dbReference>
<feature type="domain" description="EF-hand" evidence="3">
    <location>
        <begin position="5"/>
        <end position="40"/>
    </location>
</feature>
<feature type="domain" description="EF-hand" evidence="3">
    <location>
        <begin position="159"/>
        <end position="194"/>
    </location>
</feature>
<dbReference type="InterPro" id="IPR011992">
    <property type="entry name" value="EF-hand-dom_pair"/>
</dbReference>
<keyword evidence="5" id="KW-1185">Reference proteome</keyword>
<name>A0ABQ9HB67_9NEOP</name>
<dbReference type="InterPro" id="IPR050230">
    <property type="entry name" value="CALM/Myosin/TropC-like"/>
</dbReference>
<evidence type="ECO:0000256" key="1">
    <source>
        <dbReference type="ARBA" id="ARBA00022737"/>
    </source>
</evidence>
<comment type="caution">
    <text evidence="4">The sequence shown here is derived from an EMBL/GenBank/DDBJ whole genome shotgun (WGS) entry which is preliminary data.</text>
</comment>
<evidence type="ECO:0000313" key="5">
    <source>
        <dbReference type="Proteomes" id="UP001159363"/>
    </source>
</evidence>
<feature type="domain" description="EF-hand" evidence="3">
    <location>
        <begin position="123"/>
        <end position="158"/>
    </location>
</feature>
<dbReference type="Gene3D" id="3.30.420.10">
    <property type="entry name" value="Ribonuclease H-like superfamily/Ribonuclease H"/>
    <property type="match status" value="1"/>
</dbReference>
<evidence type="ECO:0000313" key="4">
    <source>
        <dbReference type="EMBL" id="KAJ8881348.1"/>
    </source>
</evidence>
<dbReference type="CDD" id="cd00051">
    <property type="entry name" value="EFh"/>
    <property type="match status" value="1"/>
</dbReference>
<dbReference type="InterPro" id="IPR002048">
    <property type="entry name" value="EF_hand_dom"/>
</dbReference>
<dbReference type="EMBL" id="JARBHB010000006">
    <property type="protein sequence ID" value="KAJ8881348.1"/>
    <property type="molecule type" value="Genomic_DNA"/>
</dbReference>
<gene>
    <name evidence="4" type="ORF">PR048_017829</name>
</gene>
<keyword evidence="1" id="KW-0677">Repeat</keyword>
<evidence type="ECO:0000259" key="3">
    <source>
        <dbReference type="PROSITE" id="PS50222"/>
    </source>
</evidence>
<dbReference type="Gene3D" id="1.10.238.10">
    <property type="entry name" value="EF-hand"/>
    <property type="match status" value="2"/>
</dbReference>
<dbReference type="PANTHER" id="PTHR23048">
    <property type="entry name" value="MYOSIN LIGHT CHAIN 1, 3"/>
    <property type="match status" value="1"/>
</dbReference>
<accession>A0ABQ9HB67</accession>
<protein>
    <recommendedName>
        <fullName evidence="3">EF-hand domain-containing protein</fullName>
    </recommendedName>
</protein>
<dbReference type="InterPro" id="IPR036397">
    <property type="entry name" value="RNaseH_sf"/>
</dbReference>
<dbReference type="SMART" id="SM00054">
    <property type="entry name" value="EFh"/>
    <property type="match status" value="3"/>
</dbReference>
<dbReference type="SUPFAM" id="SSF47473">
    <property type="entry name" value="EF-hand"/>
    <property type="match status" value="1"/>
</dbReference>
<proteinExistence type="predicted"/>
<reference evidence="4 5" key="1">
    <citation type="submission" date="2023-02" db="EMBL/GenBank/DDBJ databases">
        <title>LHISI_Scaffold_Assembly.</title>
        <authorList>
            <person name="Stuart O.P."/>
            <person name="Cleave R."/>
            <person name="Magrath M.J.L."/>
            <person name="Mikheyev A.S."/>
        </authorList>
    </citation>
    <scope>NUCLEOTIDE SEQUENCE [LARGE SCALE GENOMIC DNA]</scope>
    <source>
        <strain evidence="4">Daus_M_001</strain>
        <tissue evidence="4">Leg muscle</tissue>
    </source>
</reference>
<feature type="region of interest" description="Disordered" evidence="2">
    <location>
        <begin position="190"/>
        <end position="209"/>
    </location>
</feature>